<name>A0A5M9Z129_9LACO</name>
<comment type="caution">
    <text evidence="6">The sequence shown here is derived from an EMBL/GenBank/DDBJ whole genome shotgun (WGS) entry which is preliminary data.</text>
</comment>
<evidence type="ECO:0000259" key="3">
    <source>
        <dbReference type="Pfam" id="PF12773"/>
    </source>
</evidence>
<keyword evidence="2" id="KW-0472">Membrane</keyword>
<feature type="domain" description="DZANK-type" evidence="3">
    <location>
        <begin position="8"/>
        <end position="63"/>
    </location>
</feature>
<feature type="region of interest" description="Disordered" evidence="1">
    <location>
        <begin position="427"/>
        <end position="451"/>
    </location>
</feature>
<keyword evidence="2" id="KW-1133">Transmembrane helix</keyword>
<dbReference type="Pfam" id="PF12773">
    <property type="entry name" value="DZR"/>
    <property type="match status" value="1"/>
</dbReference>
<feature type="domain" description="TcaA 4th" evidence="5">
    <location>
        <begin position="363"/>
        <end position="410"/>
    </location>
</feature>
<accession>A0A5M9Z129</accession>
<sequence>MSEKNNFCPNCGFKVSNDKTFCPNCGYELPKTESTDDLENKFNICPNCGTQVKLGEVFCPNCGAKLTIPEKKLTQAKVLGKQTDNSKLSADSTDKKENSSEDDEKSQSKPSHAKKVQVFCPNCGHPIKPDATFCNNCGYNLITKELPKASSTPEAQPVTSQKVRQPMKLRTKILLSILGVLLIALIGFYAWGSSYYSKNNQIDRITDGLRNTKTDISQYIIADTSTMKVNDNTVKPLQQYYQDHQTTVTSMAQKLKDGESANDHISLIQNGRYWLLFPKYQLKVQTFQPQVETNHGDSVITMNGKNVGKLTGSDNKFGKKLGLVFPGKYHFTVKSQVEGRTLSATSTTNIWANKTLSMDIKTQTFKVKSVPKGEVYINDKKVGTLDKDGEITFKSYPITRNMELYVLYNGIKSEIVNDMASSFDDFTDESDEDDYYSDDASDQESDDVTQENGTYVVQPKWKGLISKDDAKSLLDDNYHDPDDDSFVNGSANKWYGQIKQQNDRWDKDDSMDSYDTDVTIESIYPDKGNQSKVNYRVNYTFEYDDHTKKQVVEYTGGTLKKDGDDYLINTIGDGKLISSRDEDN</sequence>
<dbReference type="RefSeq" id="WP_057726898.1">
    <property type="nucleotide sequence ID" value="NZ_CP039266.1"/>
</dbReference>
<dbReference type="PANTHER" id="PTHR40038:SF1">
    <property type="entry name" value="MEMBRANE-ASSOCIATED PROTEIN TCAA"/>
    <property type="match status" value="1"/>
</dbReference>
<evidence type="ECO:0000256" key="1">
    <source>
        <dbReference type="SAM" id="MobiDB-lite"/>
    </source>
</evidence>
<dbReference type="GeneID" id="69823186"/>
<dbReference type="EMBL" id="VUAV01000044">
    <property type="protein sequence ID" value="KAA8812174.1"/>
    <property type="molecule type" value="Genomic_DNA"/>
</dbReference>
<organism evidence="6 7">
    <name type="scientific">Lactobacillus crispatus</name>
    <dbReference type="NCBI Taxonomy" id="47770"/>
    <lineage>
        <taxon>Bacteria</taxon>
        <taxon>Bacillati</taxon>
        <taxon>Bacillota</taxon>
        <taxon>Bacilli</taxon>
        <taxon>Lactobacillales</taxon>
        <taxon>Lactobacillaceae</taxon>
        <taxon>Lactobacillus</taxon>
    </lineage>
</organism>
<evidence type="ECO:0000259" key="4">
    <source>
        <dbReference type="Pfam" id="PF13240"/>
    </source>
</evidence>
<evidence type="ECO:0000313" key="6">
    <source>
        <dbReference type="EMBL" id="KAA8812174.1"/>
    </source>
</evidence>
<evidence type="ECO:0000259" key="5">
    <source>
        <dbReference type="Pfam" id="PF22820"/>
    </source>
</evidence>
<feature type="region of interest" description="Disordered" evidence="1">
    <location>
        <begin position="83"/>
        <end position="112"/>
    </location>
</feature>
<feature type="domain" description="Zinc-ribbon" evidence="4">
    <location>
        <begin position="119"/>
        <end position="141"/>
    </location>
</feature>
<dbReference type="InterPro" id="IPR054530">
    <property type="entry name" value="TcaA_4th"/>
</dbReference>
<keyword evidence="2" id="KW-0812">Transmembrane</keyword>
<reference evidence="6 7" key="1">
    <citation type="submission" date="2019-09" db="EMBL/GenBank/DDBJ databases">
        <title>Comparative analysis of L. crispatus genomes revealed niche specific adaptation to different host and body sites.</title>
        <authorList>
            <person name="Pan M."/>
            <person name="Hidalgo-Cantabrana C."/>
            <person name="Barrangou R."/>
        </authorList>
    </citation>
    <scope>NUCLEOTIDE SEQUENCE [LARGE SCALE GENOMIC DNA]</scope>
    <source>
        <strain evidence="6 7">NCK2488</strain>
    </source>
</reference>
<dbReference type="Pfam" id="PF22820">
    <property type="entry name" value="TcaA_3rd_4th"/>
    <property type="match status" value="1"/>
</dbReference>
<proteinExistence type="predicted"/>
<feature type="compositionally biased region" description="Acidic residues" evidence="1">
    <location>
        <begin position="427"/>
        <end position="449"/>
    </location>
</feature>
<dbReference type="InterPro" id="IPR025874">
    <property type="entry name" value="DZR"/>
</dbReference>
<dbReference type="Pfam" id="PF13240">
    <property type="entry name" value="Zn_Ribbon_1"/>
    <property type="match status" value="1"/>
</dbReference>
<dbReference type="InterPro" id="IPR026870">
    <property type="entry name" value="Zinc_ribbon_dom"/>
</dbReference>
<protein>
    <submittedName>
        <fullName evidence="6">Zinc-ribbon domain-containing protein</fullName>
    </submittedName>
</protein>
<dbReference type="PANTHER" id="PTHR40038">
    <property type="entry name" value="MEMBRANE-ASSOCIATED PROTEIN TCAA"/>
    <property type="match status" value="1"/>
</dbReference>
<gene>
    <name evidence="6" type="ORF">F1C09_07430</name>
</gene>
<dbReference type="AlphaFoldDB" id="A0A5M9Z129"/>
<evidence type="ECO:0000313" key="7">
    <source>
        <dbReference type="Proteomes" id="UP000324504"/>
    </source>
</evidence>
<evidence type="ECO:0000256" key="2">
    <source>
        <dbReference type="SAM" id="Phobius"/>
    </source>
</evidence>
<dbReference type="Proteomes" id="UP000324504">
    <property type="component" value="Unassembled WGS sequence"/>
</dbReference>
<feature type="transmembrane region" description="Helical" evidence="2">
    <location>
        <begin position="173"/>
        <end position="192"/>
    </location>
</feature>